<feature type="compositionally biased region" description="Acidic residues" evidence="4">
    <location>
        <begin position="79"/>
        <end position="94"/>
    </location>
</feature>
<reference evidence="6 7" key="1">
    <citation type="submission" date="2017-10" db="EMBL/GenBank/DDBJ databases">
        <title>Comparative genomics in systemic dimorphic fungi from Ajellomycetaceae.</title>
        <authorList>
            <person name="Munoz J.F."/>
            <person name="Mcewen J.G."/>
            <person name="Clay O.K."/>
            <person name="Cuomo C.A."/>
        </authorList>
    </citation>
    <scope>NUCLEOTIDE SEQUENCE [LARGE SCALE GENOMIC DNA]</scope>
    <source>
        <strain evidence="6 7">UAMH7299</strain>
    </source>
</reference>
<evidence type="ECO:0000313" key="7">
    <source>
        <dbReference type="Proteomes" id="UP000224634"/>
    </source>
</evidence>
<dbReference type="InterPro" id="IPR018564">
    <property type="entry name" value="Repl_chkpnt_MRC1_dom"/>
</dbReference>
<feature type="compositionally biased region" description="Polar residues" evidence="4">
    <location>
        <begin position="387"/>
        <end position="403"/>
    </location>
</feature>
<evidence type="ECO:0000256" key="3">
    <source>
        <dbReference type="ARBA" id="ARBA00023242"/>
    </source>
</evidence>
<dbReference type="GO" id="GO:0033314">
    <property type="term" value="P:mitotic DNA replication checkpoint signaling"/>
    <property type="evidence" value="ECO:0007669"/>
    <property type="project" value="TreeGrafter"/>
</dbReference>
<feature type="compositionally biased region" description="Basic and acidic residues" evidence="4">
    <location>
        <begin position="253"/>
        <end position="269"/>
    </location>
</feature>
<feature type="domain" description="DNA replication checkpoint mediator MRC1" evidence="5">
    <location>
        <begin position="933"/>
        <end position="1074"/>
    </location>
</feature>
<keyword evidence="7" id="KW-1185">Reference proteome</keyword>
<feature type="compositionally biased region" description="Polar residues" evidence="4">
    <location>
        <begin position="1"/>
        <end position="25"/>
    </location>
</feature>
<dbReference type="PANTHER" id="PTHR14396:SF10">
    <property type="entry name" value="CLASPIN"/>
    <property type="match status" value="1"/>
</dbReference>
<feature type="compositionally biased region" description="Acidic residues" evidence="4">
    <location>
        <begin position="422"/>
        <end position="431"/>
    </location>
</feature>
<dbReference type="InterPro" id="IPR024146">
    <property type="entry name" value="Claspin"/>
</dbReference>
<feature type="compositionally biased region" description="Basic and acidic residues" evidence="4">
    <location>
        <begin position="1383"/>
        <end position="1399"/>
    </location>
</feature>
<sequence length="1417" mass="154171">MSSASSPPRCSTRHSSPANGDNNGEQDMHILTPRRKVAALLRAWDDSEEESDKDGESGRKNLFTAGGKLDVLRDHEHDHEEEDEEEEEEEEEEEVRPRGGLAARMRAAAAGNAGIDASSSASGERSVVGTATSSKNMMSSAYERVSKQLAQAETQEGEGESVTKDNNTMPREGSDTSENDDDDDDALPLAPKRRTTMTMSASLSRAGSPLFVPADSPSTTTRRRRGDSLDGNEDNTAPSSPQNARLLALVAQKRREREERERLEAEKKARLQQQHRSSDMAGIDMTSDEDTDGEGVGKKLTQQSSRPTARKASKKALVEMNRETQRMSRNMQLAHQAVVKKKVTLQSFLDRFNMGSKNKVLGGVERKGEVQLESSPTASEEEVGVEMQSTPPTSPPQENSPATKGSEGVGSGKVPDYQADAFLEDDEELPSIDDLLAAPVTVTQPQPVPSPKAMTSPAATKQQPRKSRTIRVRLSRQTVAQQQQDSSDELEVITSPSKTRRFALFENLPARRREDGSSSFLKLRTLAQLNSPTREKQRNKGGLTCTELEAELFAKARAQAAREKAEKLDELRARGVVVESAEDRARVEEEVEDLMEKARREGDEIRRKERKKEGKKDEEGDSDDEEEYRELELSGSDEEGDDEGEDDIEEEEEGGEEEDVNRLIDDKAGEDSGPEEASDEEAEIDTAEDPDTTIPRRRRTNHVISDDEDEDEDNQPTTNPPQATNIPTQQTPAKPQIPNLGISNPVTPLMGLTQAFAATLADSQSDEEQDSLEILRKMPACEIPVSDLLEINSPQIVPDSQSHDSGPQLDLFSTQRSTTSAVARVSESPAGMRYSQIPEPTQDAGFVYSPFDMGKRFMSIEPMAPASTVDTVPLAGVEESPVVQRQRQGRLLRRGDMGRGNQADEEDEEFLMKASAFDVMRKATKKKTVFDKKTSKAAEVIDEAAEESEDEYAGLGGASDESAGEEDEFDRRMIDDESGEMVDEKMLAKLNADHSRLRDEEAVQKLLRDINTGALRRKRGAADDLDLSDSDDERIAARRRAKRREFAKMRKALLAADERIGVIAEDPKKMAFLRSIEDREEFDDERLDMDDEASTVKDVVMVPASQEEHDNNPTVNDNNTTTTAAANDNNSKKRKRPPLDPSNPTSLNRPPPHLRRNPLGTGAKKPSTLAEIRESVSFLLEGPESNFSTTPTPGSSDSEAEGEAEGEGENSDDELAAPPPPGLTRETSHTSETGNGNVVGKEMSTNPRRRGQVVDRLSLRRAASSNASSSSLSSFMGSSGTGKFAFAADNSVTGSGPFKRPGPPLLRRATTNSSMSSSSSGSGSGSGSLSQKGAVPGTRMGTGVGGSFTAAPKSVVGMQSMGVSGRRGAVTFSNTGGTSVKGGRKEEEKRKKKDERGIMARDGGVGLGNLVGGGSWE</sequence>
<feature type="compositionally biased region" description="Polar residues" evidence="4">
    <location>
        <begin position="715"/>
        <end position="733"/>
    </location>
</feature>
<dbReference type="Pfam" id="PF09444">
    <property type="entry name" value="MRC1"/>
    <property type="match status" value="1"/>
</dbReference>
<name>A0A2B7X5R0_POLH7</name>
<dbReference type="GO" id="GO:0010997">
    <property type="term" value="F:anaphase-promoting complex binding"/>
    <property type="evidence" value="ECO:0007669"/>
    <property type="project" value="TreeGrafter"/>
</dbReference>
<feature type="compositionally biased region" description="Acidic residues" evidence="4">
    <location>
        <begin position="672"/>
        <end position="691"/>
    </location>
</feature>
<evidence type="ECO:0000256" key="4">
    <source>
        <dbReference type="SAM" id="MobiDB-lite"/>
    </source>
</evidence>
<feature type="region of interest" description="Disordered" evidence="4">
    <location>
        <begin position="577"/>
        <end position="745"/>
    </location>
</feature>
<feature type="compositionally biased region" description="Basic residues" evidence="4">
    <location>
        <begin position="463"/>
        <end position="474"/>
    </location>
</feature>
<dbReference type="GO" id="GO:0005634">
    <property type="term" value="C:nucleus"/>
    <property type="evidence" value="ECO:0007669"/>
    <property type="project" value="UniProtKB-SubCell"/>
</dbReference>
<evidence type="ECO:0000313" key="6">
    <source>
        <dbReference type="EMBL" id="PGH04123.1"/>
    </source>
</evidence>
<feature type="region of interest" description="Disordered" evidence="4">
    <location>
        <begin position="1366"/>
        <end position="1417"/>
    </location>
</feature>
<feature type="compositionally biased region" description="Low complexity" evidence="4">
    <location>
        <begin position="98"/>
        <end position="123"/>
    </location>
</feature>
<comment type="subcellular location">
    <subcellularLocation>
        <location evidence="1">Nucleus</location>
    </subcellularLocation>
</comment>
<dbReference type="OrthoDB" id="2130597at2759"/>
<feature type="compositionally biased region" description="Basic and acidic residues" evidence="4">
    <location>
        <begin position="660"/>
        <end position="670"/>
    </location>
</feature>
<dbReference type="STRING" id="1447883.A0A2B7X5R0"/>
<dbReference type="EMBL" id="PDNA01000203">
    <property type="protein sequence ID" value="PGH04123.1"/>
    <property type="molecule type" value="Genomic_DNA"/>
</dbReference>
<feature type="compositionally biased region" description="Acidic residues" evidence="4">
    <location>
        <begin position="619"/>
        <end position="659"/>
    </location>
</feature>
<proteinExistence type="predicted"/>
<protein>
    <recommendedName>
        <fullName evidence="5">DNA replication checkpoint mediator MRC1 domain-containing protein</fullName>
    </recommendedName>
</protein>
<feature type="compositionally biased region" description="Acidic residues" evidence="4">
    <location>
        <begin position="942"/>
        <end position="952"/>
    </location>
</feature>
<feature type="compositionally biased region" description="Basic and acidic residues" evidence="4">
    <location>
        <begin position="316"/>
        <end position="326"/>
    </location>
</feature>
<organism evidence="6 7">
    <name type="scientific">Polytolypa hystricis (strain UAMH7299)</name>
    <dbReference type="NCBI Taxonomy" id="1447883"/>
    <lineage>
        <taxon>Eukaryota</taxon>
        <taxon>Fungi</taxon>
        <taxon>Dikarya</taxon>
        <taxon>Ascomycota</taxon>
        <taxon>Pezizomycotina</taxon>
        <taxon>Eurotiomycetes</taxon>
        <taxon>Eurotiomycetidae</taxon>
        <taxon>Onygenales</taxon>
        <taxon>Onygenales incertae sedis</taxon>
        <taxon>Polytolypa</taxon>
    </lineage>
</organism>
<feature type="compositionally biased region" description="Polar residues" evidence="4">
    <location>
        <begin position="196"/>
        <end position="205"/>
    </location>
</feature>
<feature type="region of interest" description="Disordered" evidence="4">
    <location>
        <begin position="1102"/>
        <end position="1350"/>
    </location>
</feature>
<feature type="compositionally biased region" description="Acidic residues" evidence="4">
    <location>
        <begin position="1198"/>
        <end position="1215"/>
    </location>
</feature>
<gene>
    <name evidence="6" type="ORF">AJ80_08585</name>
</gene>
<keyword evidence="3" id="KW-0539">Nucleus</keyword>
<evidence type="ECO:0000259" key="5">
    <source>
        <dbReference type="Pfam" id="PF09444"/>
    </source>
</evidence>
<comment type="caution">
    <text evidence="6">The sequence shown here is derived from an EMBL/GenBank/DDBJ whole genome shotgun (WGS) entry which is preliminary data.</text>
</comment>
<feature type="compositionally biased region" description="Gly residues" evidence="4">
    <location>
        <begin position="1403"/>
        <end position="1417"/>
    </location>
</feature>
<dbReference type="PANTHER" id="PTHR14396">
    <property type="entry name" value="CLASPIN"/>
    <property type="match status" value="1"/>
</dbReference>
<evidence type="ECO:0000256" key="1">
    <source>
        <dbReference type="ARBA" id="ARBA00004123"/>
    </source>
</evidence>
<dbReference type="GO" id="GO:0007095">
    <property type="term" value="P:mitotic G2 DNA damage checkpoint signaling"/>
    <property type="evidence" value="ECO:0007669"/>
    <property type="project" value="TreeGrafter"/>
</dbReference>
<feature type="region of interest" description="Disordered" evidence="4">
    <location>
        <begin position="880"/>
        <end position="907"/>
    </location>
</feature>
<feature type="compositionally biased region" description="Low complexity" evidence="4">
    <location>
        <begin position="1112"/>
        <end position="1129"/>
    </location>
</feature>
<evidence type="ECO:0000256" key="2">
    <source>
        <dbReference type="ARBA" id="ARBA00022553"/>
    </source>
</evidence>
<feature type="region of interest" description="Disordered" evidence="4">
    <location>
        <begin position="354"/>
        <end position="492"/>
    </location>
</feature>
<feature type="region of interest" description="Disordered" evidence="4">
    <location>
        <begin position="1"/>
        <end position="329"/>
    </location>
</feature>
<feature type="compositionally biased region" description="Basic and acidic residues" evidence="4">
    <location>
        <begin position="581"/>
        <end position="618"/>
    </location>
</feature>
<feature type="compositionally biased region" description="Acidic residues" evidence="4">
    <location>
        <begin position="175"/>
        <end position="186"/>
    </location>
</feature>
<feature type="compositionally biased region" description="Low complexity" evidence="4">
    <location>
        <begin position="1260"/>
        <end position="1274"/>
    </location>
</feature>
<feature type="region of interest" description="Disordered" evidence="4">
    <location>
        <begin position="815"/>
        <end position="838"/>
    </location>
</feature>
<feature type="compositionally biased region" description="Polar residues" evidence="4">
    <location>
        <begin position="129"/>
        <end position="139"/>
    </location>
</feature>
<feature type="compositionally biased region" description="Polar residues" evidence="4">
    <location>
        <begin position="234"/>
        <end position="243"/>
    </location>
</feature>
<dbReference type="Proteomes" id="UP000224634">
    <property type="component" value="Unassembled WGS sequence"/>
</dbReference>
<accession>A0A2B7X5R0</accession>
<feature type="compositionally biased region" description="Polar residues" evidence="4">
    <location>
        <begin position="475"/>
        <end position="485"/>
    </location>
</feature>
<feature type="region of interest" description="Disordered" evidence="4">
    <location>
        <begin position="942"/>
        <end position="980"/>
    </location>
</feature>
<keyword evidence="2" id="KW-0597">Phosphoprotein</keyword>